<dbReference type="STRING" id="188906.SAMN04488526_0081"/>
<dbReference type="InterPro" id="IPR051536">
    <property type="entry name" value="UDG_Type-4/5"/>
</dbReference>
<evidence type="ECO:0000256" key="2">
    <source>
        <dbReference type="ARBA" id="ARBA00006521"/>
    </source>
</evidence>
<dbReference type="Proteomes" id="UP000199283">
    <property type="component" value="Unassembled WGS sequence"/>
</dbReference>
<reference evidence="14 15" key="1">
    <citation type="submission" date="2016-10" db="EMBL/GenBank/DDBJ databases">
        <authorList>
            <person name="de Groot N.N."/>
        </authorList>
    </citation>
    <scope>NUCLEOTIDE SEQUENCE [LARGE SCALE GENOMIC DNA]</scope>
    <source>
        <strain evidence="14 15">DSM 14858</strain>
    </source>
</reference>
<evidence type="ECO:0000313" key="15">
    <source>
        <dbReference type="Proteomes" id="UP000199283"/>
    </source>
</evidence>
<comment type="catalytic activity">
    <reaction evidence="1">
        <text>Hydrolyzes single-stranded DNA or mismatched double-stranded DNA and polynucleotides, releasing free uracil.</text>
        <dbReference type="EC" id="3.2.2.27"/>
    </reaction>
</comment>
<keyword evidence="15" id="KW-1185">Reference proteome</keyword>
<dbReference type="PANTHER" id="PTHR33693">
    <property type="entry name" value="TYPE-5 URACIL-DNA GLYCOSYLASE"/>
    <property type="match status" value="1"/>
</dbReference>
<dbReference type="NCBIfam" id="TIGR00758">
    <property type="entry name" value="UDG_fam4"/>
    <property type="match status" value="1"/>
</dbReference>
<dbReference type="SUPFAM" id="SSF52141">
    <property type="entry name" value="Uracil-DNA glycosylase-like"/>
    <property type="match status" value="1"/>
</dbReference>
<dbReference type="Pfam" id="PF03167">
    <property type="entry name" value="UDG"/>
    <property type="match status" value="1"/>
</dbReference>
<evidence type="ECO:0000259" key="13">
    <source>
        <dbReference type="SMART" id="SM00986"/>
    </source>
</evidence>
<dbReference type="CDD" id="cd10030">
    <property type="entry name" value="UDG-F4_TTUDGA_SPO1dp_like"/>
    <property type="match status" value="1"/>
</dbReference>
<dbReference type="SMART" id="SM00987">
    <property type="entry name" value="UreE_C"/>
    <property type="match status" value="1"/>
</dbReference>
<evidence type="ECO:0000256" key="5">
    <source>
        <dbReference type="ARBA" id="ARBA00022485"/>
    </source>
</evidence>
<evidence type="ECO:0000256" key="8">
    <source>
        <dbReference type="ARBA" id="ARBA00022801"/>
    </source>
</evidence>
<evidence type="ECO:0000256" key="1">
    <source>
        <dbReference type="ARBA" id="ARBA00001400"/>
    </source>
</evidence>
<keyword evidence="11" id="KW-0234">DNA repair</keyword>
<evidence type="ECO:0000256" key="10">
    <source>
        <dbReference type="ARBA" id="ARBA00023014"/>
    </source>
</evidence>
<feature type="domain" description="Uracil-DNA glycosylase-like" evidence="13">
    <location>
        <begin position="136"/>
        <end position="287"/>
    </location>
</feature>
<evidence type="ECO:0000256" key="9">
    <source>
        <dbReference type="ARBA" id="ARBA00023004"/>
    </source>
</evidence>
<keyword evidence="9" id="KW-0408">Iron</keyword>
<dbReference type="GO" id="GO:0006281">
    <property type="term" value="P:DNA repair"/>
    <property type="evidence" value="ECO:0007669"/>
    <property type="project" value="UniProtKB-KW"/>
</dbReference>
<dbReference type="EC" id="3.2.2.27" evidence="3"/>
<comment type="similarity">
    <text evidence="2">Belongs to the uracil-DNA glycosylase (UDG) superfamily. Type 4 (UDGa) family.</text>
</comment>
<evidence type="ECO:0000256" key="4">
    <source>
        <dbReference type="ARBA" id="ARBA00019403"/>
    </source>
</evidence>
<dbReference type="AlphaFoldDB" id="A0A1H7FDX3"/>
<keyword evidence="8" id="KW-0378">Hydrolase</keyword>
<gene>
    <name evidence="14" type="ORF">SAMN04488526_0081</name>
</gene>
<dbReference type="InterPro" id="IPR005122">
    <property type="entry name" value="Uracil-DNA_glycosylase-like"/>
</dbReference>
<evidence type="ECO:0000256" key="12">
    <source>
        <dbReference type="SAM" id="MobiDB-lite"/>
    </source>
</evidence>
<feature type="region of interest" description="Disordered" evidence="12">
    <location>
        <begin position="72"/>
        <end position="107"/>
    </location>
</feature>
<name>A0A1H7FDX3_9RHOB</name>
<organism evidence="14 15">
    <name type="scientific">Jannaschia helgolandensis</name>
    <dbReference type="NCBI Taxonomy" id="188906"/>
    <lineage>
        <taxon>Bacteria</taxon>
        <taxon>Pseudomonadati</taxon>
        <taxon>Pseudomonadota</taxon>
        <taxon>Alphaproteobacteria</taxon>
        <taxon>Rhodobacterales</taxon>
        <taxon>Roseobacteraceae</taxon>
        <taxon>Jannaschia</taxon>
    </lineage>
</organism>
<keyword evidence="6" id="KW-0479">Metal-binding</keyword>
<evidence type="ECO:0000313" key="14">
    <source>
        <dbReference type="EMBL" id="SEK24169.1"/>
    </source>
</evidence>
<keyword evidence="5" id="KW-0004">4Fe-4S</keyword>
<keyword evidence="7" id="KW-0227">DNA damage</keyword>
<dbReference type="EMBL" id="FNZQ01000001">
    <property type="protein sequence ID" value="SEK24169.1"/>
    <property type="molecule type" value="Genomic_DNA"/>
</dbReference>
<dbReference type="GO" id="GO:0004844">
    <property type="term" value="F:uracil DNA N-glycosylase activity"/>
    <property type="evidence" value="ECO:0007669"/>
    <property type="project" value="UniProtKB-EC"/>
</dbReference>
<accession>A0A1H7FDX3</accession>
<evidence type="ECO:0000256" key="6">
    <source>
        <dbReference type="ARBA" id="ARBA00022723"/>
    </source>
</evidence>
<dbReference type="Gene3D" id="3.40.470.10">
    <property type="entry name" value="Uracil-DNA glycosylase-like domain"/>
    <property type="match status" value="1"/>
</dbReference>
<evidence type="ECO:0000256" key="3">
    <source>
        <dbReference type="ARBA" id="ARBA00012030"/>
    </source>
</evidence>
<dbReference type="InterPro" id="IPR005273">
    <property type="entry name" value="Ura-DNA_glyco_family4"/>
</dbReference>
<dbReference type="SMART" id="SM00986">
    <property type="entry name" value="UDG"/>
    <property type="match status" value="1"/>
</dbReference>
<protein>
    <recommendedName>
        <fullName evidence="4">Type-4 uracil-DNA glycosylase</fullName>
        <ecNumber evidence="3">3.2.2.27</ecNumber>
    </recommendedName>
</protein>
<dbReference type="InterPro" id="IPR036895">
    <property type="entry name" value="Uracil-DNA_glycosylase-like_sf"/>
</dbReference>
<keyword evidence="10" id="KW-0411">Iron-sulfur</keyword>
<dbReference type="PANTHER" id="PTHR33693:SF1">
    <property type="entry name" value="TYPE-4 URACIL-DNA GLYCOSYLASE"/>
    <property type="match status" value="1"/>
</dbReference>
<sequence length="295" mass="32175">MRYSSRIAHAALGSSLPLIDAPRYFPHMQPDMDPFTARATLEWLVEMGCDEAICAQPVNRYALPDRMPAAAKPAPLTPAAETVASVPQHVPPAHKSDPVTEAEQSAAGAATLEDLQAALSTYPHCELRLGAKSLVFSDGNPKARVMIIGEAPGREEDRAGKPFVGQAGQLLDRMLAAIGLSRDHADAERAVYITNVLPWRPPSNRDPEPDEVAMMLPFLRRHVELADPDVLILMGNHACNAVLGRRGITRLRGQWTEGFGKPVLPMLHPAYLLRQQAAKRDAWADLLDLAARLDT</sequence>
<evidence type="ECO:0000256" key="7">
    <source>
        <dbReference type="ARBA" id="ARBA00022763"/>
    </source>
</evidence>
<proteinExistence type="inferred from homology"/>
<dbReference type="GO" id="GO:0051539">
    <property type="term" value="F:4 iron, 4 sulfur cluster binding"/>
    <property type="evidence" value="ECO:0007669"/>
    <property type="project" value="UniProtKB-KW"/>
</dbReference>
<dbReference type="GO" id="GO:0046872">
    <property type="term" value="F:metal ion binding"/>
    <property type="evidence" value="ECO:0007669"/>
    <property type="project" value="UniProtKB-KW"/>
</dbReference>
<evidence type="ECO:0000256" key="11">
    <source>
        <dbReference type="ARBA" id="ARBA00023204"/>
    </source>
</evidence>